<reference evidence="1" key="2">
    <citation type="journal article" date="2020" name="Nat. Commun.">
        <title>Large-scale genome sequencing of mycorrhizal fungi provides insights into the early evolution of symbiotic traits.</title>
        <authorList>
            <person name="Miyauchi S."/>
            <person name="Kiss E."/>
            <person name="Kuo A."/>
            <person name="Drula E."/>
            <person name="Kohler A."/>
            <person name="Sanchez-Garcia M."/>
            <person name="Morin E."/>
            <person name="Andreopoulos B."/>
            <person name="Barry K.W."/>
            <person name="Bonito G."/>
            <person name="Buee M."/>
            <person name="Carver A."/>
            <person name="Chen C."/>
            <person name="Cichocki N."/>
            <person name="Clum A."/>
            <person name="Culley D."/>
            <person name="Crous P.W."/>
            <person name="Fauchery L."/>
            <person name="Girlanda M."/>
            <person name="Hayes R.D."/>
            <person name="Keri Z."/>
            <person name="LaButti K."/>
            <person name="Lipzen A."/>
            <person name="Lombard V."/>
            <person name="Magnuson J."/>
            <person name="Maillard F."/>
            <person name="Murat C."/>
            <person name="Nolan M."/>
            <person name="Ohm R.A."/>
            <person name="Pangilinan J."/>
            <person name="Pereira M.F."/>
            <person name="Perotto S."/>
            <person name="Peter M."/>
            <person name="Pfister S."/>
            <person name="Riley R."/>
            <person name="Sitrit Y."/>
            <person name="Stielow J.B."/>
            <person name="Szollosi G."/>
            <person name="Zifcakova L."/>
            <person name="Stursova M."/>
            <person name="Spatafora J.W."/>
            <person name="Tedersoo L."/>
            <person name="Vaario L.M."/>
            <person name="Yamada A."/>
            <person name="Yan M."/>
            <person name="Wang P."/>
            <person name="Xu J."/>
            <person name="Bruns T."/>
            <person name="Baldrian P."/>
            <person name="Vilgalys R."/>
            <person name="Dunand C."/>
            <person name="Henrissat B."/>
            <person name="Grigoriev I.V."/>
            <person name="Hibbett D."/>
            <person name="Nagy L.G."/>
            <person name="Martin F.M."/>
        </authorList>
    </citation>
    <scope>NUCLEOTIDE SEQUENCE</scope>
    <source>
        <strain evidence="1">P2</strain>
    </source>
</reference>
<keyword evidence="2" id="KW-1185">Reference proteome</keyword>
<reference evidence="1" key="1">
    <citation type="submission" date="2019-10" db="EMBL/GenBank/DDBJ databases">
        <authorList>
            <consortium name="DOE Joint Genome Institute"/>
            <person name="Kuo A."/>
            <person name="Miyauchi S."/>
            <person name="Kiss E."/>
            <person name="Drula E."/>
            <person name="Kohler A."/>
            <person name="Sanchez-Garcia M."/>
            <person name="Andreopoulos B."/>
            <person name="Barry K.W."/>
            <person name="Bonito G."/>
            <person name="Buee M."/>
            <person name="Carver A."/>
            <person name="Chen C."/>
            <person name="Cichocki N."/>
            <person name="Clum A."/>
            <person name="Culley D."/>
            <person name="Crous P.W."/>
            <person name="Fauchery L."/>
            <person name="Girlanda M."/>
            <person name="Hayes R."/>
            <person name="Keri Z."/>
            <person name="Labutti K."/>
            <person name="Lipzen A."/>
            <person name="Lombard V."/>
            <person name="Magnuson J."/>
            <person name="Maillard F."/>
            <person name="Morin E."/>
            <person name="Murat C."/>
            <person name="Nolan M."/>
            <person name="Ohm R."/>
            <person name="Pangilinan J."/>
            <person name="Pereira M."/>
            <person name="Perotto S."/>
            <person name="Peter M."/>
            <person name="Riley R."/>
            <person name="Sitrit Y."/>
            <person name="Stielow B."/>
            <person name="Szollosi G."/>
            <person name="Zifcakova L."/>
            <person name="Stursova M."/>
            <person name="Spatafora J.W."/>
            <person name="Tedersoo L."/>
            <person name="Vaario L.-M."/>
            <person name="Yamada A."/>
            <person name="Yan M."/>
            <person name="Wang P."/>
            <person name="Xu J."/>
            <person name="Bruns T."/>
            <person name="Baldrian P."/>
            <person name="Vilgalys R."/>
            <person name="Henrissat B."/>
            <person name="Grigoriev I.V."/>
            <person name="Hibbett D."/>
            <person name="Nagy L.G."/>
            <person name="Martin F.M."/>
        </authorList>
    </citation>
    <scope>NUCLEOTIDE SEQUENCE</scope>
    <source>
        <strain evidence="1">P2</strain>
    </source>
</reference>
<protein>
    <submittedName>
        <fullName evidence="1">Uncharacterized protein</fullName>
    </submittedName>
</protein>
<evidence type="ECO:0000313" key="1">
    <source>
        <dbReference type="EMBL" id="KAF9651895.1"/>
    </source>
</evidence>
<dbReference type="EMBL" id="MU117972">
    <property type="protein sequence ID" value="KAF9651895.1"/>
    <property type="molecule type" value="Genomic_DNA"/>
</dbReference>
<proteinExistence type="predicted"/>
<accession>A0ACB6ZQ57</accession>
<organism evidence="1 2">
    <name type="scientific">Thelephora ganbajun</name>
    <name type="common">Ganba fungus</name>
    <dbReference type="NCBI Taxonomy" id="370292"/>
    <lineage>
        <taxon>Eukaryota</taxon>
        <taxon>Fungi</taxon>
        <taxon>Dikarya</taxon>
        <taxon>Basidiomycota</taxon>
        <taxon>Agaricomycotina</taxon>
        <taxon>Agaricomycetes</taxon>
        <taxon>Thelephorales</taxon>
        <taxon>Thelephoraceae</taxon>
        <taxon>Thelephora</taxon>
    </lineage>
</organism>
<sequence length="568" mass="62567">MAQSRSRAPLQPSYTFSASLGADPVPPVLKRHFTAEDLQPVSNSILPAASSQAFSASTSRSLLSRKDSAHIMYPMDPTPTDPNTIFLHPPFTNFPNAEKYSQGLTYTVMADNENWFLDPQDFVSPANNNQNAIPYPAQLEPPRGWCPAKKKDLKERGGEPWPEGQEPRLRCTFCRRTYAGVNAKSMWRRHVYEKHKIAMANRRDTTNPDRSRRRAGNKENWRSKEEKTEEPKTSQENGSESDASNDRKRSRSPMTSALPAPTPAPVEETAALPDPKASPPRPLAAKLSPKSMPFTPSHTLGSPLKSLTPPYDPLATPSFRHSTPRYPSDQPWRFPSPSHPLHSAARDLSLASFIRNEVTSTPGKGLEVSPIVLGPPDSKHRALGSPSIPTSSKKRSFWQLNSLANRTPGFPKPSPRRLFSLPTPRRWTLDSPDNSFRSSKSSSSSIFSTSSVPSSDSPASPASLRNSGLLEPIRLAGEDPFADIYQTWPGVAEEDAKAKNEVTNPIASEDSPVVRTGLLPVIRGAPFSSPLAGINGEFNSLFPDENLAGTSWDDMLPPSKRRRTDREL</sequence>
<dbReference type="Proteomes" id="UP000886501">
    <property type="component" value="Unassembled WGS sequence"/>
</dbReference>
<comment type="caution">
    <text evidence="1">The sequence shown here is derived from an EMBL/GenBank/DDBJ whole genome shotgun (WGS) entry which is preliminary data.</text>
</comment>
<evidence type="ECO:0000313" key="2">
    <source>
        <dbReference type="Proteomes" id="UP000886501"/>
    </source>
</evidence>
<name>A0ACB6ZQ57_THEGA</name>
<gene>
    <name evidence="1" type="ORF">BDM02DRAFT_3184142</name>
</gene>